<gene>
    <name evidence="4" type="ORF">GM51_11095</name>
</gene>
<dbReference type="InterPro" id="IPR016039">
    <property type="entry name" value="Thiolase-like"/>
</dbReference>
<evidence type="ECO:0000256" key="1">
    <source>
        <dbReference type="ARBA" id="ARBA00008467"/>
    </source>
</evidence>
<dbReference type="AlphaFoldDB" id="A0A094Q157"/>
<dbReference type="GO" id="GO:0006633">
    <property type="term" value="P:fatty acid biosynthetic process"/>
    <property type="evidence" value="ECO:0007669"/>
    <property type="project" value="TreeGrafter"/>
</dbReference>
<evidence type="ECO:0000256" key="2">
    <source>
        <dbReference type="ARBA" id="ARBA00022679"/>
    </source>
</evidence>
<keyword evidence="2" id="KW-0808">Transferase</keyword>
<feature type="domain" description="Ketosynthase family 3 (KS3)" evidence="3">
    <location>
        <begin position="2"/>
        <end position="409"/>
    </location>
</feature>
<dbReference type="GO" id="GO:0005829">
    <property type="term" value="C:cytosol"/>
    <property type="evidence" value="ECO:0007669"/>
    <property type="project" value="TreeGrafter"/>
</dbReference>
<dbReference type="FunFam" id="3.40.47.10:FF:000018">
    <property type="entry name" value="3-oxoacyl-[acyl-carrier-protein] synthase 2"/>
    <property type="match status" value="1"/>
</dbReference>
<dbReference type="InterPro" id="IPR014030">
    <property type="entry name" value="Ketoacyl_synth_N"/>
</dbReference>
<reference evidence="4" key="1">
    <citation type="submission" date="2014-06" db="EMBL/GenBank/DDBJ databases">
        <title>Key roles for freshwater Actinobacteria revealed by deep metagenomic sequencing.</title>
        <authorList>
            <person name="Ghai R."/>
            <person name="Mizuno C.M."/>
            <person name="Picazo A."/>
            <person name="Camacho A."/>
            <person name="Rodriguez-Valera F."/>
        </authorList>
    </citation>
    <scope>NUCLEOTIDE SEQUENCE</scope>
</reference>
<name>A0A094Q157_9ZZZZ</name>
<dbReference type="SUPFAM" id="SSF53901">
    <property type="entry name" value="Thiolase-like"/>
    <property type="match status" value="2"/>
</dbReference>
<dbReference type="EMBL" id="JNSL01000068">
    <property type="protein sequence ID" value="KGA17107.1"/>
    <property type="molecule type" value="Genomic_DNA"/>
</dbReference>
<dbReference type="GO" id="GO:0004315">
    <property type="term" value="F:3-oxoacyl-[acyl-carrier-protein] synthase activity"/>
    <property type="evidence" value="ECO:0007669"/>
    <property type="project" value="TreeGrafter"/>
</dbReference>
<dbReference type="InterPro" id="IPR000794">
    <property type="entry name" value="Beta-ketoacyl_synthase"/>
</dbReference>
<evidence type="ECO:0000259" key="3">
    <source>
        <dbReference type="PROSITE" id="PS52004"/>
    </source>
</evidence>
<evidence type="ECO:0000313" key="4">
    <source>
        <dbReference type="EMBL" id="KGA17107.1"/>
    </source>
</evidence>
<dbReference type="Gene3D" id="3.40.47.10">
    <property type="match status" value="1"/>
</dbReference>
<comment type="caution">
    <text evidence="4">The sequence shown here is derived from an EMBL/GenBank/DDBJ whole genome shotgun (WGS) entry which is preliminary data.</text>
</comment>
<dbReference type="InterPro" id="IPR014031">
    <property type="entry name" value="Ketoacyl_synth_C"/>
</dbReference>
<dbReference type="PANTHER" id="PTHR11712">
    <property type="entry name" value="POLYKETIDE SYNTHASE-RELATED"/>
    <property type="match status" value="1"/>
</dbReference>
<dbReference type="SMART" id="SM00825">
    <property type="entry name" value="PKS_KS"/>
    <property type="match status" value="1"/>
</dbReference>
<sequence length="411" mass="42133">MTRTVVVTGLGATTPLGGDVATTWDSLLAARSGTHLLSDPKFAELPVRIAGTAKVDPESILEPHEVRRMDRSQQLALIAAREAWADAGAPQMDQGRLGVVVGSGVGGAISLMEQYDNLRERGASRVSPMTVPMLMPNGPAAVIGLELGAMAGVHTPVSACASGAEAIGYGAEMIRSGRADVVVCGGTEGCIHPLTISAFAAMRALSTLHDNAAGASRPFDRDRDGFVMAEGAAIIVLESEEFAKARGAKIYATYAGQGIAADAHHIAQPEPEGRGVILAMNRALADADLSTKDIFHVSAHATSTPAGDVAEAKATRKVLGADADHAPVTAVKGVAGHLLGGAGSLAAIGVILAIKDRLVPPVGNLQNLADGVDVDVVMKAPRELPAGDIAALTNSFGFGGHDIVLAFRNYS</sequence>
<protein>
    <submittedName>
        <fullName evidence="4">3-oxoacyl-ACP synthase</fullName>
    </submittedName>
</protein>
<proteinExistence type="inferred from homology"/>
<dbReference type="Pfam" id="PF02801">
    <property type="entry name" value="Ketoacyl-synt_C"/>
    <property type="match status" value="1"/>
</dbReference>
<accession>A0A094Q157</accession>
<dbReference type="NCBIfam" id="NF005589">
    <property type="entry name" value="PRK07314.1"/>
    <property type="match status" value="1"/>
</dbReference>
<dbReference type="PROSITE" id="PS52004">
    <property type="entry name" value="KS3_2"/>
    <property type="match status" value="1"/>
</dbReference>
<dbReference type="InterPro" id="IPR020841">
    <property type="entry name" value="PKS_Beta-ketoAc_synthase_dom"/>
</dbReference>
<comment type="similarity">
    <text evidence="1">Belongs to the thiolase-like superfamily. Beta-ketoacyl-ACP synthases family.</text>
</comment>
<dbReference type="Pfam" id="PF00109">
    <property type="entry name" value="ketoacyl-synt"/>
    <property type="match status" value="1"/>
</dbReference>
<dbReference type="PANTHER" id="PTHR11712:SF336">
    <property type="entry name" value="3-OXOACYL-[ACYL-CARRIER-PROTEIN] SYNTHASE, MITOCHONDRIAL"/>
    <property type="match status" value="1"/>
</dbReference>
<dbReference type="CDD" id="cd00834">
    <property type="entry name" value="KAS_I_II"/>
    <property type="match status" value="1"/>
</dbReference>
<organism evidence="4">
    <name type="scientific">freshwater metagenome</name>
    <dbReference type="NCBI Taxonomy" id="449393"/>
    <lineage>
        <taxon>unclassified sequences</taxon>
        <taxon>metagenomes</taxon>
        <taxon>ecological metagenomes</taxon>
    </lineage>
</organism>